<evidence type="ECO:0008006" key="3">
    <source>
        <dbReference type="Google" id="ProtNLM"/>
    </source>
</evidence>
<accession>A0ABN3VI44</accession>
<name>A0ABN3VI44_9PSEU</name>
<dbReference type="Pfam" id="PF14430">
    <property type="entry name" value="Imm1"/>
    <property type="match status" value="1"/>
</dbReference>
<dbReference type="RefSeq" id="WP_344683372.1">
    <property type="nucleotide sequence ID" value="NZ_BAAAUX010000019.1"/>
</dbReference>
<dbReference type="InterPro" id="IPR025680">
    <property type="entry name" value="DddI"/>
</dbReference>
<organism evidence="1 2">
    <name type="scientific">Saccharopolyspora taberi</name>
    <dbReference type="NCBI Taxonomy" id="60895"/>
    <lineage>
        <taxon>Bacteria</taxon>
        <taxon>Bacillati</taxon>
        <taxon>Actinomycetota</taxon>
        <taxon>Actinomycetes</taxon>
        <taxon>Pseudonocardiales</taxon>
        <taxon>Pseudonocardiaceae</taxon>
        <taxon>Saccharopolyspora</taxon>
    </lineage>
</organism>
<proteinExistence type="predicted"/>
<keyword evidence="2" id="KW-1185">Reference proteome</keyword>
<dbReference type="EMBL" id="BAAAUX010000019">
    <property type="protein sequence ID" value="GAA2807529.1"/>
    <property type="molecule type" value="Genomic_DNA"/>
</dbReference>
<evidence type="ECO:0000313" key="1">
    <source>
        <dbReference type="EMBL" id="GAA2807529.1"/>
    </source>
</evidence>
<sequence>MSNPPSQDEPGLFEPPASVFARLTDVPLDVVDKLIETTNAVYGDLNKVQGHPYWGDLVYHQGAAMRALREARECLEGLRAEAVGARNTELGITVATAVVDGERHYAHSEDDKANLVNKVLRPSGPGAGHFFVWDRPFDNDEVAGPFQQIRVVTDPEAEVGVLNYTEETEDGELLSWHTFNPQPLPEAPPLRFDAGSALRFPRNSVLRFRDLRAALVEFARGGQRPGAVEWQTARWGEA</sequence>
<dbReference type="Proteomes" id="UP001500979">
    <property type="component" value="Unassembled WGS sequence"/>
</dbReference>
<comment type="caution">
    <text evidence="1">The sequence shown here is derived from an EMBL/GenBank/DDBJ whole genome shotgun (WGS) entry which is preliminary data.</text>
</comment>
<evidence type="ECO:0000313" key="2">
    <source>
        <dbReference type="Proteomes" id="UP001500979"/>
    </source>
</evidence>
<reference evidence="1 2" key="1">
    <citation type="journal article" date="2019" name="Int. J. Syst. Evol. Microbiol.">
        <title>The Global Catalogue of Microorganisms (GCM) 10K type strain sequencing project: providing services to taxonomists for standard genome sequencing and annotation.</title>
        <authorList>
            <consortium name="The Broad Institute Genomics Platform"/>
            <consortium name="The Broad Institute Genome Sequencing Center for Infectious Disease"/>
            <person name="Wu L."/>
            <person name="Ma J."/>
        </authorList>
    </citation>
    <scope>NUCLEOTIDE SEQUENCE [LARGE SCALE GENOMIC DNA]</scope>
    <source>
        <strain evidence="1 2">JCM 9383</strain>
    </source>
</reference>
<protein>
    <recommendedName>
        <fullName evidence="3">Immunity protein Imm1</fullName>
    </recommendedName>
</protein>
<gene>
    <name evidence="1" type="ORF">GCM10010470_48530</name>
</gene>